<gene>
    <name evidence="1" type="ORF">RALSY_mp10650</name>
</gene>
<name>G3A9X8_9RALS</name>
<reference evidence="1" key="2">
    <citation type="submission" date="2011-04" db="EMBL/GenBank/DDBJ databases">
        <authorList>
            <person name="Genoscope - CEA"/>
        </authorList>
    </citation>
    <scope>NUCLEOTIDE SEQUENCE</scope>
    <source>
        <strain evidence="1">R24</strain>
    </source>
</reference>
<accession>G3A9X8</accession>
<proteinExistence type="predicted"/>
<sequence length="23" mass="2647">MSPAAIIISIGFNYSKFWEETNK</sequence>
<reference evidence="1" key="1">
    <citation type="journal article" date="2011" name="PLoS ONE">
        <title>Ralstonia syzygii, the Blood Disease Bacterium and some Asian R. solanacearum strains form a single genomic species despite divergent lifestyles.</title>
        <authorList>
            <person name="Remenant B."/>
            <person name="de Cambiaire J.C."/>
            <person name="Cellier G."/>
            <person name="Jacobs J.M."/>
            <person name="Mangenot S."/>
            <person name="Barbe V."/>
            <person name="Lajus A."/>
            <person name="Vallenet D."/>
            <person name="Medigue C."/>
            <person name="Fegan M."/>
            <person name="Allen C."/>
            <person name="Prior P."/>
        </authorList>
    </citation>
    <scope>NUCLEOTIDE SEQUENCE</scope>
    <source>
        <strain evidence="1">R24</strain>
    </source>
</reference>
<protein>
    <submittedName>
        <fullName evidence="1">Uncharacterized protein</fullName>
    </submittedName>
</protein>
<dbReference type="AlphaFoldDB" id="G3A9X8"/>
<dbReference type="EMBL" id="FR854090">
    <property type="protein sequence ID" value="CCA88110.1"/>
    <property type="molecule type" value="Genomic_DNA"/>
</dbReference>
<organism evidence="1">
    <name type="scientific">Ralstonia syzygii R24</name>
    <dbReference type="NCBI Taxonomy" id="907261"/>
    <lineage>
        <taxon>Bacteria</taxon>
        <taxon>Pseudomonadati</taxon>
        <taxon>Pseudomonadota</taxon>
        <taxon>Betaproteobacteria</taxon>
        <taxon>Burkholderiales</taxon>
        <taxon>Burkholderiaceae</taxon>
        <taxon>Ralstonia</taxon>
        <taxon>Ralstonia solanacearum species complex</taxon>
    </lineage>
</organism>
<evidence type="ECO:0000313" key="1">
    <source>
        <dbReference type="EMBL" id="CCA88110.1"/>
    </source>
</evidence>